<proteinExistence type="predicted"/>
<name>A0A1G2GSY5_9BACT</name>
<dbReference type="EMBL" id="MHNW01000023">
    <property type="protein sequence ID" value="OGZ53335.1"/>
    <property type="molecule type" value="Genomic_DNA"/>
</dbReference>
<sequence length="123" mass="14284">MEKRFLNAVTIEACEQDFKKIMRKFDKAGIAFLQQALTAEEVNGCFHATDLFGTLANFYDERPEMLCARIGHTRGIDNPAEYWFFQIGGRKTVSHNRKSQEREDKCLFTEIAARWCKELIAEK</sequence>
<evidence type="ECO:0000313" key="2">
    <source>
        <dbReference type="Proteomes" id="UP000179106"/>
    </source>
</evidence>
<dbReference type="Proteomes" id="UP000179106">
    <property type="component" value="Unassembled WGS sequence"/>
</dbReference>
<accession>A0A1G2GSY5</accession>
<gene>
    <name evidence="1" type="ORF">A3B25_03820</name>
</gene>
<reference evidence="1 2" key="1">
    <citation type="journal article" date="2016" name="Nat. Commun.">
        <title>Thousands of microbial genomes shed light on interconnected biogeochemical processes in an aquifer system.</title>
        <authorList>
            <person name="Anantharaman K."/>
            <person name="Brown C.T."/>
            <person name="Hug L.A."/>
            <person name="Sharon I."/>
            <person name="Castelle C.J."/>
            <person name="Probst A.J."/>
            <person name="Thomas B.C."/>
            <person name="Singh A."/>
            <person name="Wilkins M.J."/>
            <person name="Karaoz U."/>
            <person name="Brodie E.L."/>
            <person name="Williams K.H."/>
            <person name="Hubbard S.S."/>
            <person name="Banfield J.F."/>
        </authorList>
    </citation>
    <scope>NUCLEOTIDE SEQUENCE [LARGE SCALE GENOMIC DNA]</scope>
</reference>
<organism evidence="1 2">
    <name type="scientific">Candidatus Ryanbacteria bacterium RIFCSPLOWO2_01_FULL_48_26</name>
    <dbReference type="NCBI Taxonomy" id="1802126"/>
    <lineage>
        <taxon>Bacteria</taxon>
        <taxon>Candidatus Ryaniibacteriota</taxon>
    </lineage>
</organism>
<evidence type="ECO:0000313" key="1">
    <source>
        <dbReference type="EMBL" id="OGZ53335.1"/>
    </source>
</evidence>
<protein>
    <submittedName>
        <fullName evidence="1">Uncharacterized protein</fullName>
    </submittedName>
</protein>
<dbReference type="AlphaFoldDB" id="A0A1G2GSY5"/>
<comment type="caution">
    <text evidence="1">The sequence shown here is derived from an EMBL/GenBank/DDBJ whole genome shotgun (WGS) entry which is preliminary data.</text>
</comment>